<gene>
    <name evidence="1" type="ORF">BD410DRAFT_434091</name>
</gene>
<dbReference type="Proteomes" id="UP000294933">
    <property type="component" value="Unassembled WGS sequence"/>
</dbReference>
<dbReference type="STRING" id="50990.A0A4Y7PWV4"/>
<dbReference type="OrthoDB" id="3365698at2759"/>
<evidence type="ECO:0000313" key="2">
    <source>
        <dbReference type="Proteomes" id="UP000294933"/>
    </source>
</evidence>
<keyword evidence="2" id="KW-1185">Reference proteome</keyword>
<dbReference type="EMBL" id="ML170195">
    <property type="protein sequence ID" value="TDL19615.1"/>
    <property type="molecule type" value="Genomic_DNA"/>
</dbReference>
<dbReference type="AlphaFoldDB" id="A0A4Y7PWV4"/>
<reference evidence="1 2" key="1">
    <citation type="submission" date="2018-06" db="EMBL/GenBank/DDBJ databases">
        <title>A transcriptomic atlas of mushroom development highlights an independent origin of complex multicellularity.</title>
        <authorList>
            <consortium name="DOE Joint Genome Institute"/>
            <person name="Krizsan K."/>
            <person name="Almasi E."/>
            <person name="Merenyi Z."/>
            <person name="Sahu N."/>
            <person name="Viragh M."/>
            <person name="Koszo T."/>
            <person name="Mondo S."/>
            <person name="Kiss B."/>
            <person name="Balint B."/>
            <person name="Kues U."/>
            <person name="Barry K."/>
            <person name="Hegedus J.C."/>
            <person name="Henrissat B."/>
            <person name="Johnson J."/>
            <person name="Lipzen A."/>
            <person name="Ohm R."/>
            <person name="Nagy I."/>
            <person name="Pangilinan J."/>
            <person name="Yan J."/>
            <person name="Xiong Y."/>
            <person name="Grigoriev I.V."/>
            <person name="Hibbett D.S."/>
            <person name="Nagy L.G."/>
        </authorList>
    </citation>
    <scope>NUCLEOTIDE SEQUENCE [LARGE SCALE GENOMIC DNA]</scope>
    <source>
        <strain evidence="1 2">SZMC22713</strain>
    </source>
</reference>
<accession>A0A4Y7PWV4</accession>
<organism evidence="1 2">
    <name type="scientific">Rickenella mellea</name>
    <dbReference type="NCBI Taxonomy" id="50990"/>
    <lineage>
        <taxon>Eukaryota</taxon>
        <taxon>Fungi</taxon>
        <taxon>Dikarya</taxon>
        <taxon>Basidiomycota</taxon>
        <taxon>Agaricomycotina</taxon>
        <taxon>Agaricomycetes</taxon>
        <taxon>Hymenochaetales</taxon>
        <taxon>Rickenellaceae</taxon>
        <taxon>Rickenella</taxon>
    </lineage>
</organism>
<dbReference type="VEuPathDB" id="FungiDB:BD410DRAFT_434091"/>
<sequence>MPLTELNIDSSSLDAFLRVLGRVKDNNGRLDGNEIWFDDEATPAGGCLDRISILNARRETLVLLRKSLEKSLCVEQKTYRPKSLESQIINRLPFEILGRIFLFSTGQPSSLFEPIKQAKSLSHVNHLFRSVALQTPALWSIVASRQPLALITEYLTSQLHGCCFSSFMALG</sequence>
<evidence type="ECO:0000313" key="1">
    <source>
        <dbReference type="EMBL" id="TDL19615.1"/>
    </source>
</evidence>
<proteinExistence type="predicted"/>
<name>A0A4Y7PWV4_9AGAM</name>
<protein>
    <submittedName>
        <fullName evidence="1">Uncharacterized protein</fullName>
    </submittedName>
</protein>